<dbReference type="EMBL" id="FTOV01000005">
    <property type="protein sequence ID" value="SIT03536.1"/>
    <property type="molecule type" value="Genomic_DNA"/>
</dbReference>
<dbReference type="STRING" id="373672.SAMN05421785_105230"/>
<reference evidence="1 2" key="1">
    <citation type="submission" date="2017-01" db="EMBL/GenBank/DDBJ databases">
        <authorList>
            <person name="Mah S.A."/>
            <person name="Swanson W.J."/>
            <person name="Moy G.W."/>
            <person name="Vacquier V.D."/>
        </authorList>
    </citation>
    <scope>NUCLEOTIDE SEQUENCE [LARGE SCALE GENOMIC DNA]</scope>
    <source>
        <strain evidence="1 2">DSM 18014</strain>
    </source>
</reference>
<sequence>MKKTNLIAYMIDENLKLKRRVKTLEALLSEKSSLKEQFSVKEICEMYGIERKTFDNYRRDGLKVIQLKPNAHIFVKKSDFDNFLKTNNNGR</sequence>
<evidence type="ECO:0000313" key="1">
    <source>
        <dbReference type="EMBL" id="SIT03536.1"/>
    </source>
</evidence>
<dbReference type="AlphaFoldDB" id="A0A1N7NZ21"/>
<gene>
    <name evidence="1" type="ORF">SAMN05421785_105230</name>
</gene>
<accession>A0A1N7NZ21</accession>
<evidence type="ECO:0000313" key="2">
    <source>
        <dbReference type="Proteomes" id="UP000185781"/>
    </source>
</evidence>
<dbReference type="InterPro" id="IPR009061">
    <property type="entry name" value="DNA-bd_dom_put_sf"/>
</dbReference>
<name>A0A1N7NZ21_9FLAO</name>
<dbReference type="Proteomes" id="UP000185781">
    <property type="component" value="Unassembled WGS sequence"/>
</dbReference>
<dbReference type="SUPFAM" id="SSF46955">
    <property type="entry name" value="Putative DNA-binding domain"/>
    <property type="match status" value="1"/>
</dbReference>
<proteinExistence type="predicted"/>
<organism evidence="1 2">
    <name type="scientific">Chryseobacterium gambrini</name>
    <dbReference type="NCBI Taxonomy" id="373672"/>
    <lineage>
        <taxon>Bacteria</taxon>
        <taxon>Pseudomonadati</taxon>
        <taxon>Bacteroidota</taxon>
        <taxon>Flavobacteriia</taxon>
        <taxon>Flavobacteriales</taxon>
        <taxon>Weeksellaceae</taxon>
        <taxon>Chryseobacterium group</taxon>
        <taxon>Chryseobacterium</taxon>
    </lineage>
</organism>
<protein>
    <submittedName>
        <fullName evidence="1">Helix-turn-helix domain-containing protein</fullName>
    </submittedName>
</protein>
<dbReference type="RefSeq" id="WP_076392981.1">
    <property type="nucleotide sequence ID" value="NZ_FTOV01000005.1"/>
</dbReference>